<dbReference type="InterPro" id="IPR039426">
    <property type="entry name" value="TonB-dep_rcpt-like"/>
</dbReference>
<keyword evidence="9 10" id="KW-0998">Cell outer membrane</keyword>
<evidence type="ECO:0000256" key="4">
    <source>
        <dbReference type="ARBA" id="ARBA00022496"/>
    </source>
</evidence>
<dbReference type="InterPro" id="IPR023997">
    <property type="entry name" value="TonB-dep_OMP_SusC/RagA_CS"/>
</dbReference>
<comment type="similarity">
    <text evidence="10 11">Belongs to the TonB-dependent receptor family.</text>
</comment>
<evidence type="ECO:0000256" key="6">
    <source>
        <dbReference type="ARBA" id="ARBA00023004"/>
    </source>
</evidence>
<dbReference type="Gene3D" id="2.170.130.10">
    <property type="entry name" value="TonB-dependent receptor, plug domain"/>
    <property type="match status" value="1"/>
</dbReference>
<keyword evidence="4" id="KW-0410">Iron transport</keyword>
<dbReference type="InterPro" id="IPR008969">
    <property type="entry name" value="CarboxyPept-like_regulatory"/>
</dbReference>
<dbReference type="NCBIfam" id="TIGR04057">
    <property type="entry name" value="SusC_RagA_signa"/>
    <property type="match status" value="1"/>
</dbReference>
<evidence type="ECO:0000259" key="12">
    <source>
        <dbReference type="SMART" id="SM00965"/>
    </source>
</evidence>
<dbReference type="Pfam" id="PF07660">
    <property type="entry name" value="STN"/>
    <property type="match status" value="1"/>
</dbReference>
<protein>
    <recommendedName>
        <fullName evidence="12">Secretin/TonB short N-terminal domain-containing protein</fullName>
    </recommendedName>
</protein>
<evidence type="ECO:0000256" key="3">
    <source>
        <dbReference type="ARBA" id="ARBA00022452"/>
    </source>
</evidence>
<feature type="domain" description="Secretin/TonB short N-terminal" evidence="12">
    <location>
        <begin position="72"/>
        <end position="122"/>
    </location>
</feature>
<dbReference type="AlphaFoldDB" id="A0A212JV57"/>
<dbReference type="InterPro" id="IPR037066">
    <property type="entry name" value="Plug_dom_sf"/>
</dbReference>
<dbReference type="InterPro" id="IPR036942">
    <property type="entry name" value="Beta-barrel_TonB_sf"/>
</dbReference>
<keyword evidence="2 10" id="KW-0813">Transport</keyword>
<evidence type="ECO:0000256" key="8">
    <source>
        <dbReference type="ARBA" id="ARBA00023136"/>
    </source>
</evidence>
<dbReference type="EMBL" id="FLUM01000003">
    <property type="protein sequence ID" value="SBW03283.1"/>
    <property type="molecule type" value="Genomic_DNA"/>
</dbReference>
<dbReference type="Pfam" id="PF07715">
    <property type="entry name" value="Plug"/>
    <property type="match status" value="1"/>
</dbReference>
<evidence type="ECO:0000256" key="1">
    <source>
        <dbReference type="ARBA" id="ARBA00004571"/>
    </source>
</evidence>
<dbReference type="SMART" id="SM00965">
    <property type="entry name" value="STN"/>
    <property type="match status" value="1"/>
</dbReference>
<dbReference type="InterPro" id="IPR000531">
    <property type="entry name" value="Beta-barrel_TonB"/>
</dbReference>
<dbReference type="InterPro" id="IPR012910">
    <property type="entry name" value="Plug_dom"/>
</dbReference>
<reference evidence="13" key="1">
    <citation type="submission" date="2016-04" db="EMBL/GenBank/DDBJ databases">
        <authorList>
            <person name="Evans L.H."/>
            <person name="Alamgir A."/>
            <person name="Owens N."/>
            <person name="Weber N.D."/>
            <person name="Virtaneva K."/>
            <person name="Barbian K."/>
            <person name="Babar A."/>
            <person name="Rosenke K."/>
        </authorList>
    </citation>
    <scope>NUCLEOTIDE SEQUENCE</scope>
    <source>
        <strain evidence="13">86-1</strain>
    </source>
</reference>
<dbReference type="Gene3D" id="3.55.50.30">
    <property type="match status" value="1"/>
</dbReference>
<accession>A0A212JV57</accession>
<dbReference type="SUPFAM" id="SSF56935">
    <property type="entry name" value="Porins"/>
    <property type="match status" value="1"/>
</dbReference>
<dbReference type="NCBIfam" id="TIGR04056">
    <property type="entry name" value="OMP_RagA_SusC"/>
    <property type="match status" value="1"/>
</dbReference>
<dbReference type="Gene3D" id="2.60.40.1120">
    <property type="entry name" value="Carboxypeptidase-like, regulatory domain"/>
    <property type="match status" value="1"/>
</dbReference>
<keyword evidence="8 10" id="KW-0472">Membrane</keyword>
<keyword evidence="4" id="KW-0406">Ion transport</keyword>
<dbReference type="PROSITE" id="PS52016">
    <property type="entry name" value="TONB_DEPENDENT_REC_3"/>
    <property type="match status" value="1"/>
</dbReference>
<comment type="subcellular location">
    <subcellularLocation>
        <location evidence="1 10">Cell outer membrane</location>
        <topology evidence="1 10">Multi-pass membrane protein</topology>
    </subcellularLocation>
</comment>
<dbReference type="InterPro" id="IPR011662">
    <property type="entry name" value="Secretin/TonB_short_N"/>
</dbReference>
<evidence type="ECO:0000256" key="9">
    <source>
        <dbReference type="ARBA" id="ARBA00023237"/>
    </source>
</evidence>
<evidence type="ECO:0000313" key="13">
    <source>
        <dbReference type="EMBL" id="SBW03283.1"/>
    </source>
</evidence>
<keyword evidence="3 10" id="KW-1134">Transmembrane beta strand</keyword>
<dbReference type="SUPFAM" id="SSF49464">
    <property type="entry name" value="Carboxypeptidase regulatory domain-like"/>
    <property type="match status" value="1"/>
</dbReference>
<organism evidence="13">
    <name type="scientific">uncultured Dysgonomonas sp</name>
    <dbReference type="NCBI Taxonomy" id="206096"/>
    <lineage>
        <taxon>Bacteria</taxon>
        <taxon>Pseudomonadati</taxon>
        <taxon>Bacteroidota</taxon>
        <taxon>Bacteroidia</taxon>
        <taxon>Bacteroidales</taxon>
        <taxon>Dysgonomonadaceae</taxon>
        <taxon>Dysgonomonas</taxon>
        <taxon>environmental samples</taxon>
    </lineage>
</organism>
<evidence type="ECO:0000256" key="10">
    <source>
        <dbReference type="PROSITE-ProRule" id="PRU01360"/>
    </source>
</evidence>
<evidence type="ECO:0000256" key="5">
    <source>
        <dbReference type="ARBA" id="ARBA00022692"/>
    </source>
</evidence>
<keyword evidence="6" id="KW-0408">Iron</keyword>
<dbReference type="Pfam" id="PF00593">
    <property type="entry name" value="TonB_dep_Rec_b-barrel"/>
    <property type="match status" value="1"/>
</dbReference>
<keyword evidence="5 10" id="KW-0812">Transmembrane</keyword>
<gene>
    <name evidence="13" type="ORF">KL86DYS1_30534</name>
</gene>
<name>A0A212JV57_9BACT</name>
<dbReference type="FunFam" id="2.60.40.1120:FF:000003">
    <property type="entry name" value="Outer membrane protein Omp121"/>
    <property type="match status" value="1"/>
</dbReference>
<dbReference type="GO" id="GO:0006826">
    <property type="term" value="P:iron ion transport"/>
    <property type="evidence" value="ECO:0007669"/>
    <property type="project" value="UniProtKB-KW"/>
</dbReference>
<evidence type="ECO:0000256" key="2">
    <source>
        <dbReference type="ARBA" id="ARBA00022448"/>
    </source>
</evidence>
<evidence type="ECO:0000256" key="7">
    <source>
        <dbReference type="ARBA" id="ARBA00023077"/>
    </source>
</evidence>
<keyword evidence="7 11" id="KW-0798">TonB box</keyword>
<dbReference type="InterPro" id="IPR023996">
    <property type="entry name" value="TonB-dep_OMP_SusC/RagA"/>
</dbReference>
<evidence type="ECO:0000256" key="11">
    <source>
        <dbReference type="RuleBase" id="RU003357"/>
    </source>
</evidence>
<dbReference type="Pfam" id="PF13715">
    <property type="entry name" value="CarbopepD_reg_2"/>
    <property type="match status" value="1"/>
</dbReference>
<dbReference type="GO" id="GO:0009279">
    <property type="term" value="C:cell outer membrane"/>
    <property type="evidence" value="ECO:0007669"/>
    <property type="project" value="UniProtKB-SubCell"/>
</dbReference>
<sequence length="1134" mass="126801">MENKVFHDRFLLKNEKIKHFFRIMKITTLLLFVGILSIYAEDSYSQKARVTINEKNIRLDKVLTEIEKQTDYLFIYNDKVETDQRVSVKANTKPVYQVLNDLFKETNVSYSMEGSHIILSNRNEQEASSVNTPLQEGKTITGKVLDANGEPLVGVSVAVKGTTTGTITDIDGSFSIRVPNPNSALVFSFIGFLSQEVDLKGQTTVNVTLSEDIKILDEIVVVGYGVQRKSDVVGSISVATADQLLQAPSYNALQGLKGKASGVTIFNTTGNPMGSDDNNGGQQRVIIRGVNSINTSTNPLYVVDGVQMSDIQFLNPNDIERMEVLKDASATAIYGARGANGVILVTTKRGATGAKGSKVSYAGWMSVSTLSKEVELLNSDEFMQVQRIGMSNISYYKPDRPNLTPDTSSKLLFDANGNPLYDTNWQKEATRDAFSHNHQLSIQTQGDRSSTGVFLNFTDQQGLLLNNYSKRLNAKFTYDTKVQDWLSIDANILVNHVWGNTINDSSGGQTARRTIWEMPPIYPVKWPDGSWSSTTQGGTNFGLEGMSNPVHELETSKRRRYKTKVFGNFAAVFHILPGLDLRTQIGVDANFRTSKNYFPNDLENISKPLGEASINHFNSLYWQEETYLTYSRAFNENHRLNATLGLSWSQNEDERDGTGNVKGFSDNFFGFDNLEAGTTPSAPTSSWSRWSMNSYFARASYTFKDRYMATATLRVDGSSRFGKNNKYAWFPSMGLGWMLSEESFMKDQTWLSNLKLHTSYGATGNTEIDPYLTKPALVSGTALLNGGRVPSIYPGGMPNPDLKWERTDQFDIGIDFGLLNNRINVEASYYYKKTNNLLLARPLPYTTGYTSVMDNIGRVDNQGIDFMLNTVNINTKDFRWETTFNMNYNKNEIKKLGANNEDILTDPNFLDGQVILRVGESLGSFWGYERLGTWSTDEAAEAAKVNAKPGEAKRSKDKKILGKGLPDLTGSFINRFYYKNFDLTVDLQFVSGVDVRQDFFHSAEDRTGIANTLKSSLYDAWRPDRQNTMVQQIRQANYADQNSVSDSHWVADGSYIRGNLIQLGYTFGPSVLKKLKVSSLRVNASVNNAFLICSSDFKGYDPEASSNTNRFGQNVFFYQYPTARTFSFGLNVSF</sequence>
<proteinExistence type="inferred from homology"/>
<dbReference type="Gene3D" id="2.40.170.20">
    <property type="entry name" value="TonB-dependent receptor, beta-barrel domain"/>
    <property type="match status" value="1"/>
</dbReference>